<dbReference type="OrthoDB" id="419616at2759"/>
<feature type="domain" description="Major facilitator superfamily (MFS) profile" evidence="7">
    <location>
        <begin position="1"/>
        <end position="450"/>
    </location>
</feature>
<feature type="transmembrane region" description="Helical" evidence="6">
    <location>
        <begin position="167"/>
        <end position="192"/>
    </location>
</feature>
<feature type="transmembrane region" description="Helical" evidence="6">
    <location>
        <begin position="263"/>
        <end position="286"/>
    </location>
</feature>
<comment type="subcellular location">
    <subcellularLocation>
        <location evidence="1">Membrane</location>
        <topology evidence="1">Multi-pass membrane protein</topology>
    </subcellularLocation>
</comment>
<evidence type="ECO:0000313" key="8">
    <source>
        <dbReference type="EMBL" id="CUG88972.1"/>
    </source>
</evidence>
<dbReference type="InterPro" id="IPR036259">
    <property type="entry name" value="MFS_trans_sf"/>
</dbReference>
<keyword evidence="3 6" id="KW-0812">Transmembrane</keyword>
<dbReference type="VEuPathDB" id="TriTrypDB:BSAL_18570"/>
<dbReference type="GO" id="GO:0016020">
    <property type="term" value="C:membrane"/>
    <property type="evidence" value="ECO:0007669"/>
    <property type="project" value="UniProtKB-SubCell"/>
</dbReference>
<dbReference type="PROSITE" id="PS50850">
    <property type="entry name" value="MFS"/>
    <property type="match status" value="1"/>
</dbReference>
<evidence type="ECO:0000256" key="1">
    <source>
        <dbReference type="ARBA" id="ARBA00004141"/>
    </source>
</evidence>
<dbReference type="OMA" id="EVIPLWA"/>
<dbReference type="AlphaFoldDB" id="A0A0S4JEU3"/>
<accession>A0A0S4JEU3</accession>
<keyword evidence="4 6" id="KW-1133">Transmembrane helix</keyword>
<feature type="transmembrane region" description="Helical" evidence="6">
    <location>
        <begin position="330"/>
        <end position="352"/>
    </location>
</feature>
<evidence type="ECO:0000313" key="9">
    <source>
        <dbReference type="Proteomes" id="UP000051952"/>
    </source>
</evidence>
<dbReference type="PANTHER" id="PTHR23504:SF15">
    <property type="entry name" value="MAJOR FACILITATOR SUPERFAMILY (MFS) PROFILE DOMAIN-CONTAINING PROTEIN"/>
    <property type="match status" value="1"/>
</dbReference>
<proteinExistence type="predicted"/>
<feature type="transmembrane region" description="Helical" evidence="6">
    <location>
        <begin position="298"/>
        <end position="318"/>
    </location>
</feature>
<reference evidence="9" key="1">
    <citation type="submission" date="2015-09" db="EMBL/GenBank/DDBJ databases">
        <authorList>
            <consortium name="Pathogen Informatics"/>
        </authorList>
    </citation>
    <scope>NUCLEOTIDE SEQUENCE [LARGE SCALE GENOMIC DNA]</scope>
    <source>
        <strain evidence="9">Lake Konstanz</strain>
    </source>
</reference>
<organism evidence="8 9">
    <name type="scientific">Bodo saltans</name>
    <name type="common">Flagellated protozoan</name>
    <dbReference type="NCBI Taxonomy" id="75058"/>
    <lineage>
        <taxon>Eukaryota</taxon>
        <taxon>Discoba</taxon>
        <taxon>Euglenozoa</taxon>
        <taxon>Kinetoplastea</taxon>
        <taxon>Metakinetoplastina</taxon>
        <taxon>Eubodonida</taxon>
        <taxon>Bodonidae</taxon>
        <taxon>Bodo</taxon>
    </lineage>
</organism>
<sequence>MMVIVVEAVAATFPLPLVGLFVAYMGKMEVDDAGYISGYLVAAYFLGQVISGPIWGRLSDIIGRRAVLLAGLLISAQLSLVFGFSTTIPAAITVRFLQGLGNGNIVIAKTIVADVTDEWSESVGFAAISLFWSLGSILGPVIGGLLYDPATQDMIGSWWAWGPFWTTYPALLPCATASLCSVVAMVCIFFFLKETAPQPKGGASKSMSPDTRLGACIALCCKKSRAATTTEEREKYEHNSINLASATFTFSDAFRSKETRYAVMIYMALSAAENGTMEILPLWAIAPRSVGGLNFSSSTLGTLLMFSSVFCIGGNIMYGRVNAYLRSFRTFWDMSTMLWIVTLIIQPLASRIGSASSIMFYTTALSSVREVGISWAFSMSYASIARCAPKDHVGALNGIAQSSGSLSRMIFLVLLPPVFAYSLDSSIFNHHLAFVLCALPLALTLVLSRKLQFFNN</sequence>
<dbReference type="SUPFAM" id="SSF103473">
    <property type="entry name" value="MFS general substrate transporter"/>
    <property type="match status" value="1"/>
</dbReference>
<dbReference type="PRINTS" id="PR01035">
    <property type="entry name" value="TCRTETA"/>
</dbReference>
<keyword evidence="9" id="KW-1185">Reference proteome</keyword>
<feature type="transmembrane region" description="Helical" evidence="6">
    <location>
        <begin position="5"/>
        <end position="24"/>
    </location>
</feature>
<evidence type="ECO:0000256" key="2">
    <source>
        <dbReference type="ARBA" id="ARBA00022448"/>
    </source>
</evidence>
<keyword evidence="2" id="KW-0813">Transport</keyword>
<dbReference type="CDD" id="cd17330">
    <property type="entry name" value="MFS_SLC46_TetA_like"/>
    <property type="match status" value="1"/>
</dbReference>
<dbReference type="InterPro" id="IPR001958">
    <property type="entry name" value="Tet-R_TetA/multi-R_MdtG-like"/>
</dbReference>
<feature type="transmembrane region" description="Helical" evidence="6">
    <location>
        <begin position="124"/>
        <end position="147"/>
    </location>
</feature>
<evidence type="ECO:0000256" key="3">
    <source>
        <dbReference type="ARBA" id="ARBA00022692"/>
    </source>
</evidence>
<evidence type="ECO:0000259" key="7">
    <source>
        <dbReference type="PROSITE" id="PS50850"/>
    </source>
</evidence>
<feature type="transmembrane region" description="Helical" evidence="6">
    <location>
        <begin position="428"/>
        <end position="447"/>
    </location>
</feature>
<dbReference type="Pfam" id="PF07690">
    <property type="entry name" value="MFS_1"/>
    <property type="match status" value="1"/>
</dbReference>
<dbReference type="Gene3D" id="1.20.1250.20">
    <property type="entry name" value="MFS general substrate transporter like domains"/>
    <property type="match status" value="1"/>
</dbReference>
<dbReference type="PANTHER" id="PTHR23504">
    <property type="entry name" value="MAJOR FACILITATOR SUPERFAMILY DOMAIN-CONTAINING PROTEIN 10"/>
    <property type="match status" value="1"/>
</dbReference>
<dbReference type="EMBL" id="CYKH01001692">
    <property type="protein sequence ID" value="CUG88972.1"/>
    <property type="molecule type" value="Genomic_DNA"/>
</dbReference>
<gene>
    <name evidence="8" type="ORF">BSAL_18570</name>
</gene>
<dbReference type="InterPro" id="IPR020846">
    <property type="entry name" value="MFS_dom"/>
</dbReference>
<keyword evidence="5 6" id="KW-0472">Membrane</keyword>
<dbReference type="Proteomes" id="UP000051952">
    <property type="component" value="Unassembled WGS sequence"/>
</dbReference>
<feature type="transmembrane region" description="Helical" evidence="6">
    <location>
        <begin position="67"/>
        <end position="86"/>
    </location>
</feature>
<protein>
    <submittedName>
        <fullName evidence="8">MFS transporter, putative</fullName>
    </submittedName>
</protein>
<dbReference type="InterPro" id="IPR011701">
    <property type="entry name" value="MFS"/>
</dbReference>
<feature type="transmembrane region" description="Helical" evidence="6">
    <location>
        <begin position="36"/>
        <end position="55"/>
    </location>
</feature>
<evidence type="ECO:0000256" key="4">
    <source>
        <dbReference type="ARBA" id="ARBA00022989"/>
    </source>
</evidence>
<evidence type="ECO:0000256" key="6">
    <source>
        <dbReference type="SAM" id="Phobius"/>
    </source>
</evidence>
<dbReference type="GO" id="GO:0022857">
    <property type="term" value="F:transmembrane transporter activity"/>
    <property type="evidence" value="ECO:0007669"/>
    <property type="project" value="InterPro"/>
</dbReference>
<evidence type="ECO:0000256" key="5">
    <source>
        <dbReference type="ARBA" id="ARBA00023136"/>
    </source>
</evidence>
<name>A0A0S4JEU3_BODSA</name>